<keyword evidence="2" id="KW-1185">Reference proteome</keyword>
<dbReference type="EMBL" id="FUWJ01000002">
    <property type="protein sequence ID" value="SJZ75076.1"/>
    <property type="molecule type" value="Genomic_DNA"/>
</dbReference>
<gene>
    <name evidence="1" type="ORF">SAMN02745126_02144</name>
</gene>
<evidence type="ECO:0000313" key="2">
    <source>
        <dbReference type="Proteomes" id="UP000190092"/>
    </source>
</evidence>
<organism evidence="1 2">
    <name type="scientific">Enhydrobacter aerosaccus</name>
    <dbReference type="NCBI Taxonomy" id="225324"/>
    <lineage>
        <taxon>Bacteria</taxon>
        <taxon>Pseudomonadati</taxon>
        <taxon>Pseudomonadota</taxon>
        <taxon>Alphaproteobacteria</taxon>
        <taxon>Hyphomicrobiales</taxon>
        <taxon>Enhydrobacter</taxon>
    </lineage>
</organism>
<proteinExistence type="predicted"/>
<accession>A0A1T4N7J5</accession>
<sequence length="109" mass="12636">MGRLLRENPEKTIRGLLIEFERDRREPDRWESYCLICALGYMVGGDDEAAVQQVALARLPHELRPPARFKLIPATHRALSTSDFCIALDELTQDDAPRRRRARRTSPRH</sequence>
<protein>
    <submittedName>
        <fullName evidence="1">Uncharacterized protein</fullName>
    </submittedName>
</protein>
<dbReference type="Proteomes" id="UP000190092">
    <property type="component" value="Unassembled WGS sequence"/>
</dbReference>
<name>A0A1T4N7J5_9HYPH</name>
<dbReference type="AlphaFoldDB" id="A0A1T4N7J5"/>
<reference evidence="2" key="1">
    <citation type="submission" date="2017-02" db="EMBL/GenBank/DDBJ databases">
        <authorList>
            <person name="Varghese N."/>
            <person name="Submissions S."/>
        </authorList>
    </citation>
    <scope>NUCLEOTIDE SEQUENCE [LARGE SCALE GENOMIC DNA]</scope>
    <source>
        <strain evidence="2">ATCC 27094</strain>
    </source>
</reference>
<evidence type="ECO:0000313" key="1">
    <source>
        <dbReference type="EMBL" id="SJZ75076.1"/>
    </source>
</evidence>
<dbReference type="RefSeq" id="WP_139373835.1">
    <property type="nucleotide sequence ID" value="NZ_FUWJ01000002.1"/>
</dbReference>